<feature type="compositionally biased region" description="Basic and acidic residues" evidence="5">
    <location>
        <begin position="610"/>
        <end position="619"/>
    </location>
</feature>
<evidence type="ECO:0000256" key="4">
    <source>
        <dbReference type="ARBA" id="ARBA00023136"/>
    </source>
</evidence>
<organism evidence="10 11">
    <name type="scientific">Russula ochroleuca</name>
    <dbReference type="NCBI Taxonomy" id="152965"/>
    <lineage>
        <taxon>Eukaryota</taxon>
        <taxon>Fungi</taxon>
        <taxon>Dikarya</taxon>
        <taxon>Basidiomycota</taxon>
        <taxon>Agaricomycotina</taxon>
        <taxon>Agaricomycetes</taxon>
        <taxon>Russulales</taxon>
        <taxon>Russulaceae</taxon>
        <taxon>Russula</taxon>
    </lineage>
</organism>
<dbReference type="PANTHER" id="PTHR37994:SF3">
    <property type="entry name" value="ER TRANSPORTER 6TM N-TERMINAL DOMAIN-CONTAINING PROTEIN"/>
    <property type="match status" value="1"/>
</dbReference>
<feature type="transmembrane region" description="Helical" evidence="6">
    <location>
        <begin position="645"/>
        <end position="664"/>
    </location>
</feature>
<evidence type="ECO:0008006" key="12">
    <source>
        <dbReference type="Google" id="ProtNLM"/>
    </source>
</evidence>
<proteinExistence type="predicted"/>
<dbReference type="InterPro" id="IPR018823">
    <property type="entry name" value="ArAE_2_N"/>
</dbReference>
<gene>
    <name evidence="10" type="ORF">DFH94DRAFT_317609</name>
</gene>
<feature type="compositionally biased region" description="Low complexity" evidence="5">
    <location>
        <begin position="37"/>
        <end position="51"/>
    </location>
</feature>
<feature type="domain" description="DUF2421" evidence="7">
    <location>
        <begin position="811"/>
        <end position="1028"/>
    </location>
</feature>
<sequence>MSRERGGNEGYLKRLSPFCSNGSRHFVFSAPHRRPYSSAGMSKPGSPSSGPSSPPSTPPEKHPKPVEPKVSHPKGFANAIWDFMHAPWVITNIRKRRSQQLLFRSCLASWAALLLLLPTKSLQTYGNLSYFAVLMSLLIPPGYPVQIYIVLIFQALLGLLTGWGIGSAAMKAALAVRSHLVDESTLQKATNSFQGNVNPDQLYKIVVFQGEFLDAKASVVFGVFLAFGAMIFALVRAYGAPFLFFSIFGTIALDIFCAIGPLYPFSNYKIINSILMSASSYAAIALVCCFFLFPETVNHAYLGIIPIVLDKIKAMLEFQDHLLAPQPGDFTPGCPKLKALLGIRAAVAGMYQTLVALKVHLQSEFSVGRWNGDDACGLADPLLAIVSRINGLLSFSKHLCSLPAAPEAFSFMPAPALVSTDTHLLHHVYSPDTMRESALNLTLSEVLPRVRDATAELRTATIDGVTAVKELVTAVNNDRLFSHSVPIHPLEERLDTASDKLRTALSKFKERGADGVLGAYEQRPRADKPLRSLYLGYVFCSTTVIIGEVVLSLVQTVAETSARRQKVRLWGPSSLRHVVKALLKGRRKNEEQAFGEEQKNDTDSVDDDAHEEHNLDPDSHPPTNLLQRFMHILHSFLQWTKTAEALFVFRYMLLSILLWLPAVFKHSAHFYYVNKGIWSLIMAQTILTVYAGDQIFNFVIRIGGTLLGLTMAILIWYIGNGGGKGSPYGLAASYAVLIIPVMFVRLFAPPQYLPGVILGTATVALVIGYSWIDGHLPVLSNPGIGGNVAWRRWTLIMIGCVATFIVMMLPPKSGRKAVRLRTAASIDALGHTYTTLMSAWIMEDDMRDDAPFHSSNWVKGFRRQLIGVTNQILASKQQMMLASWEGSVRGRWPHEEYIKLTEVQEDMIAVLSQLGGALWQLDTKWRLSLLHHTKVVDPNFISDVVSVFTSVSQSLHTGSPIHSVLPETLLDRLLLHHQLLSEIEGPSGIGPDEMQSLDHMYYASAVIAVYQLILCLDELHTITRRLCGGVPIRGFDKWILQHKSRRGDAKAAISRTVTAEQEPLIVSEKSEEVV</sequence>
<comment type="caution">
    <text evidence="10">The sequence shown here is derived from an EMBL/GenBank/DDBJ whole genome shotgun (WGS) entry which is preliminary data.</text>
</comment>
<keyword evidence="3 6" id="KW-1133">Transmembrane helix</keyword>
<keyword evidence="11" id="KW-1185">Reference proteome</keyword>
<dbReference type="InterPro" id="IPR018820">
    <property type="entry name" value="BRE4-related_DUF2421"/>
</dbReference>
<feature type="compositionally biased region" description="Basic and acidic residues" evidence="5">
    <location>
        <begin position="589"/>
        <end position="602"/>
    </location>
</feature>
<dbReference type="Pfam" id="PF10334">
    <property type="entry name" value="BRE4"/>
    <property type="match status" value="1"/>
</dbReference>
<feature type="transmembrane region" description="Helical" evidence="6">
    <location>
        <begin position="698"/>
        <end position="718"/>
    </location>
</feature>
<evidence type="ECO:0000256" key="5">
    <source>
        <dbReference type="SAM" id="MobiDB-lite"/>
    </source>
</evidence>
<name>A0A9P5N1A9_9AGAM</name>
<feature type="transmembrane region" description="Helical" evidence="6">
    <location>
        <begin position="670"/>
        <end position="691"/>
    </location>
</feature>
<keyword evidence="4 6" id="KW-0472">Membrane</keyword>
<evidence type="ECO:0000256" key="3">
    <source>
        <dbReference type="ARBA" id="ARBA00022989"/>
    </source>
</evidence>
<accession>A0A9P5N1A9</accession>
<dbReference type="InterPro" id="IPR049453">
    <property type="entry name" value="Memb_transporter_dom"/>
</dbReference>
<evidence type="ECO:0000259" key="8">
    <source>
        <dbReference type="Pfam" id="PF10337"/>
    </source>
</evidence>
<feature type="transmembrane region" description="Helical" evidence="6">
    <location>
        <begin position="755"/>
        <end position="772"/>
    </location>
</feature>
<dbReference type="OrthoDB" id="2274698at2759"/>
<dbReference type="Pfam" id="PF13515">
    <property type="entry name" value="FUSC_2"/>
    <property type="match status" value="1"/>
</dbReference>
<evidence type="ECO:0000259" key="7">
    <source>
        <dbReference type="Pfam" id="PF10334"/>
    </source>
</evidence>
<dbReference type="AlphaFoldDB" id="A0A9P5N1A9"/>
<feature type="transmembrane region" description="Helical" evidence="6">
    <location>
        <begin position="101"/>
        <end position="119"/>
    </location>
</feature>
<dbReference type="PANTHER" id="PTHR37994">
    <property type="entry name" value="ARAE_2_N DOMAIN-CONTAINING PROTEIN-RELATED"/>
    <property type="match status" value="1"/>
</dbReference>
<keyword evidence="2 6" id="KW-0812">Transmembrane</keyword>
<feature type="domain" description="Integral membrane bound transporter" evidence="9">
    <location>
        <begin position="669"/>
        <end position="806"/>
    </location>
</feature>
<feature type="domain" description="Putative ER transporter 6TM N-terminal" evidence="8">
    <location>
        <begin position="88"/>
        <end position="402"/>
    </location>
</feature>
<feature type="transmembrane region" description="Helical" evidence="6">
    <location>
        <begin position="145"/>
        <end position="165"/>
    </location>
</feature>
<reference evidence="10" key="1">
    <citation type="submission" date="2019-10" db="EMBL/GenBank/DDBJ databases">
        <authorList>
            <consortium name="DOE Joint Genome Institute"/>
            <person name="Kuo A."/>
            <person name="Miyauchi S."/>
            <person name="Kiss E."/>
            <person name="Drula E."/>
            <person name="Kohler A."/>
            <person name="Sanchez-Garcia M."/>
            <person name="Andreopoulos B."/>
            <person name="Barry K.W."/>
            <person name="Bonito G."/>
            <person name="Buee M."/>
            <person name="Carver A."/>
            <person name="Chen C."/>
            <person name="Cichocki N."/>
            <person name="Clum A."/>
            <person name="Culley D."/>
            <person name="Crous P.W."/>
            <person name="Fauchery L."/>
            <person name="Girlanda M."/>
            <person name="Hayes R."/>
            <person name="Keri Z."/>
            <person name="LaButti K."/>
            <person name="Lipzen A."/>
            <person name="Lombard V."/>
            <person name="Magnuson J."/>
            <person name="Maillard F."/>
            <person name="Morin E."/>
            <person name="Murat C."/>
            <person name="Nolan M."/>
            <person name="Ohm R."/>
            <person name="Pangilinan J."/>
            <person name="Pereira M."/>
            <person name="Perotto S."/>
            <person name="Peter M."/>
            <person name="Riley R."/>
            <person name="Sitrit Y."/>
            <person name="Stielow B."/>
            <person name="Szollosi G."/>
            <person name="Zifcakova L."/>
            <person name="Stursova M."/>
            <person name="Spatafora J.W."/>
            <person name="Tedersoo L."/>
            <person name="Vaario L.-M."/>
            <person name="Yamada A."/>
            <person name="Yan M."/>
            <person name="Wang P."/>
            <person name="Xu J."/>
            <person name="Bruns T."/>
            <person name="Baldrian P."/>
            <person name="Vilgalys R."/>
            <person name="Henrissat B."/>
            <person name="Grigoriev I.V."/>
            <person name="Hibbett D."/>
            <person name="Nagy L.G."/>
            <person name="Martin F.M."/>
        </authorList>
    </citation>
    <scope>NUCLEOTIDE SEQUENCE</scope>
    <source>
        <strain evidence="10">Prilba</strain>
    </source>
</reference>
<feature type="transmembrane region" description="Helical" evidence="6">
    <location>
        <begin position="270"/>
        <end position="293"/>
    </location>
</feature>
<evidence type="ECO:0000256" key="2">
    <source>
        <dbReference type="ARBA" id="ARBA00022692"/>
    </source>
</evidence>
<evidence type="ECO:0000259" key="9">
    <source>
        <dbReference type="Pfam" id="PF13515"/>
    </source>
</evidence>
<comment type="subcellular location">
    <subcellularLocation>
        <location evidence="1">Membrane</location>
        <topology evidence="1">Multi-pass membrane protein</topology>
    </subcellularLocation>
</comment>
<feature type="compositionally biased region" description="Basic and acidic residues" evidence="5">
    <location>
        <begin position="59"/>
        <end position="70"/>
    </location>
</feature>
<evidence type="ECO:0000313" key="11">
    <source>
        <dbReference type="Proteomes" id="UP000759537"/>
    </source>
</evidence>
<evidence type="ECO:0000313" key="10">
    <source>
        <dbReference type="EMBL" id="KAF8483598.1"/>
    </source>
</evidence>
<feature type="region of interest" description="Disordered" evidence="5">
    <location>
        <begin position="589"/>
        <end position="619"/>
    </location>
</feature>
<feature type="region of interest" description="Disordered" evidence="5">
    <location>
        <begin position="1"/>
        <end position="70"/>
    </location>
</feature>
<feature type="transmembrane region" description="Helical" evidence="6">
    <location>
        <begin position="792"/>
        <end position="811"/>
    </location>
</feature>
<feature type="transmembrane region" description="Helical" evidence="6">
    <location>
        <begin position="534"/>
        <end position="558"/>
    </location>
</feature>
<evidence type="ECO:0000256" key="1">
    <source>
        <dbReference type="ARBA" id="ARBA00004141"/>
    </source>
</evidence>
<feature type="transmembrane region" description="Helical" evidence="6">
    <location>
        <begin position="730"/>
        <end position="748"/>
    </location>
</feature>
<dbReference type="EMBL" id="WHVB01000004">
    <property type="protein sequence ID" value="KAF8483598.1"/>
    <property type="molecule type" value="Genomic_DNA"/>
</dbReference>
<dbReference type="Pfam" id="PF10337">
    <property type="entry name" value="ArAE_2_N"/>
    <property type="match status" value="1"/>
</dbReference>
<feature type="transmembrane region" description="Helical" evidence="6">
    <location>
        <begin position="244"/>
        <end position="263"/>
    </location>
</feature>
<protein>
    <recommendedName>
        <fullName evidence="12">ER transporter 6TM N-terminal domain-containing protein</fullName>
    </recommendedName>
</protein>
<feature type="transmembrane region" description="Helical" evidence="6">
    <location>
        <begin position="219"/>
        <end position="238"/>
    </location>
</feature>
<dbReference type="GO" id="GO:0016020">
    <property type="term" value="C:membrane"/>
    <property type="evidence" value="ECO:0007669"/>
    <property type="project" value="UniProtKB-SubCell"/>
</dbReference>
<dbReference type="Proteomes" id="UP000759537">
    <property type="component" value="Unassembled WGS sequence"/>
</dbReference>
<evidence type="ECO:0000256" key="6">
    <source>
        <dbReference type="SAM" id="Phobius"/>
    </source>
</evidence>
<reference evidence="10" key="2">
    <citation type="journal article" date="2020" name="Nat. Commun.">
        <title>Large-scale genome sequencing of mycorrhizal fungi provides insights into the early evolution of symbiotic traits.</title>
        <authorList>
            <person name="Miyauchi S."/>
            <person name="Kiss E."/>
            <person name="Kuo A."/>
            <person name="Drula E."/>
            <person name="Kohler A."/>
            <person name="Sanchez-Garcia M."/>
            <person name="Morin E."/>
            <person name="Andreopoulos B."/>
            <person name="Barry K.W."/>
            <person name="Bonito G."/>
            <person name="Buee M."/>
            <person name="Carver A."/>
            <person name="Chen C."/>
            <person name="Cichocki N."/>
            <person name="Clum A."/>
            <person name="Culley D."/>
            <person name="Crous P.W."/>
            <person name="Fauchery L."/>
            <person name="Girlanda M."/>
            <person name="Hayes R.D."/>
            <person name="Keri Z."/>
            <person name="LaButti K."/>
            <person name="Lipzen A."/>
            <person name="Lombard V."/>
            <person name="Magnuson J."/>
            <person name="Maillard F."/>
            <person name="Murat C."/>
            <person name="Nolan M."/>
            <person name="Ohm R.A."/>
            <person name="Pangilinan J."/>
            <person name="Pereira M.F."/>
            <person name="Perotto S."/>
            <person name="Peter M."/>
            <person name="Pfister S."/>
            <person name="Riley R."/>
            <person name="Sitrit Y."/>
            <person name="Stielow J.B."/>
            <person name="Szollosi G."/>
            <person name="Zifcakova L."/>
            <person name="Stursova M."/>
            <person name="Spatafora J.W."/>
            <person name="Tedersoo L."/>
            <person name="Vaario L.M."/>
            <person name="Yamada A."/>
            <person name="Yan M."/>
            <person name="Wang P."/>
            <person name="Xu J."/>
            <person name="Bruns T."/>
            <person name="Baldrian P."/>
            <person name="Vilgalys R."/>
            <person name="Dunand C."/>
            <person name="Henrissat B."/>
            <person name="Grigoriev I.V."/>
            <person name="Hibbett D."/>
            <person name="Nagy L.G."/>
            <person name="Martin F.M."/>
        </authorList>
    </citation>
    <scope>NUCLEOTIDE SEQUENCE</scope>
    <source>
        <strain evidence="10">Prilba</strain>
    </source>
</reference>